<dbReference type="InterPro" id="IPR016454">
    <property type="entry name" value="Cysteine_dSase"/>
</dbReference>
<evidence type="ECO:0000256" key="2">
    <source>
        <dbReference type="ARBA" id="ARBA00003120"/>
    </source>
</evidence>
<evidence type="ECO:0000256" key="4">
    <source>
        <dbReference type="ARBA" id="ARBA00013558"/>
    </source>
</evidence>
<comment type="caution">
    <text evidence="12">The sequence shown here is derived from an EMBL/GenBank/DDBJ whole genome shotgun (WGS) entry which is preliminary data.</text>
</comment>
<comment type="similarity">
    <text evidence="3">Belongs to the class-V pyridoxal-phosphate-dependent aminotransferase family. NifS/IscS subfamily.</text>
</comment>
<dbReference type="SUPFAM" id="SSF53383">
    <property type="entry name" value="PLP-dependent transferases"/>
    <property type="match status" value="1"/>
</dbReference>
<evidence type="ECO:0000256" key="9">
    <source>
        <dbReference type="ARBA" id="ARBA00023014"/>
    </source>
</evidence>
<accession>A0A429VB31</accession>
<dbReference type="PANTHER" id="PTHR11601">
    <property type="entry name" value="CYSTEINE DESULFURYLASE FAMILY MEMBER"/>
    <property type="match status" value="1"/>
</dbReference>
<comment type="catalytic activity">
    <reaction evidence="10">
        <text>(sulfur carrier)-H + L-cysteine = (sulfur carrier)-SH + L-alanine</text>
        <dbReference type="Rhea" id="RHEA:43892"/>
        <dbReference type="Rhea" id="RHEA-COMP:14737"/>
        <dbReference type="Rhea" id="RHEA-COMP:14739"/>
        <dbReference type="ChEBI" id="CHEBI:29917"/>
        <dbReference type="ChEBI" id="CHEBI:35235"/>
        <dbReference type="ChEBI" id="CHEBI:57972"/>
        <dbReference type="ChEBI" id="CHEBI:64428"/>
        <dbReference type="EC" id="2.8.1.7"/>
    </reaction>
</comment>
<name>A0A429VB31_9SPHN</name>
<dbReference type="GO" id="GO:0051536">
    <property type="term" value="F:iron-sulfur cluster binding"/>
    <property type="evidence" value="ECO:0007669"/>
    <property type="project" value="UniProtKB-KW"/>
</dbReference>
<keyword evidence="9" id="KW-0411">Iron-sulfur</keyword>
<evidence type="ECO:0000256" key="7">
    <source>
        <dbReference type="ARBA" id="ARBA00022898"/>
    </source>
</evidence>
<keyword evidence="8" id="KW-0408">Iron</keyword>
<dbReference type="InterPro" id="IPR015421">
    <property type="entry name" value="PyrdxlP-dep_Trfase_major"/>
</dbReference>
<evidence type="ECO:0000259" key="11">
    <source>
        <dbReference type="Pfam" id="PF00266"/>
    </source>
</evidence>
<dbReference type="GO" id="GO:0031071">
    <property type="term" value="F:cysteine desulfurase activity"/>
    <property type="evidence" value="ECO:0007669"/>
    <property type="project" value="UniProtKB-EC"/>
</dbReference>
<dbReference type="AlphaFoldDB" id="A0A429VB31"/>
<evidence type="ECO:0000313" key="13">
    <source>
        <dbReference type="Proteomes" id="UP000274661"/>
    </source>
</evidence>
<feature type="domain" description="Aminotransferase class V" evidence="11">
    <location>
        <begin position="2"/>
        <end position="352"/>
    </location>
</feature>
<dbReference type="Pfam" id="PF00266">
    <property type="entry name" value="Aminotran_5"/>
    <property type="match status" value="1"/>
</dbReference>
<evidence type="ECO:0000313" key="12">
    <source>
        <dbReference type="EMBL" id="RST31052.1"/>
    </source>
</evidence>
<evidence type="ECO:0000256" key="10">
    <source>
        <dbReference type="ARBA" id="ARBA00050776"/>
    </source>
</evidence>
<keyword evidence="6" id="KW-0479">Metal-binding</keyword>
<dbReference type="RefSeq" id="WP_126718885.1">
    <property type="nucleotide sequence ID" value="NZ_RWJF01000001.1"/>
</dbReference>
<dbReference type="Proteomes" id="UP000274661">
    <property type="component" value="Unassembled WGS sequence"/>
</dbReference>
<comment type="function">
    <text evidence="2">Catalyzes the removal of elemental sulfur atoms from cysteine to produce alanine. Seems to participate in the biosynthesis of the nitrogenase metalloclusters by providing the inorganic sulfur required for the Fe-S core formation.</text>
</comment>
<keyword evidence="13" id="KW-1185">Reference proteome</keyword>
<comment type="cofactor">
    <cofactor evidence="1">
        <name>pyridoxal 5'-phosphate</name>
        <dbReference type="ChEBI" id="CHEBI:597326"/>
    </cofactor>
</comment>
<sequence length="373" mass="38587">MIYLDYQATTPLAPEAKAAMLPWLAQFANPHSSSRAGREAAAAIEVARGQVAALLPPGGTTVFTSGATEALNWALKGVAANAAAGRKRIVTLATEHAAVLDSVGWLAGQGLEVIVLPVEPDGLVDLDDVRAAVDERTALVAAMLVNNEIGVIQPIAEIATIAHETGALMLCDAVQGFGRLKLPPGPDLFAVSAHKVHGPKGIGALWIGPGVTAPEPLLHGGGQEQGLRSGTLSPMLCAGFGAAAKLAARCRADDLALVDRLWAAAREALGPGWIVNGSSEARHRGNLNLRRDGLDTARLLSELRGIAFSLGSACASGSGRPSHVLRALGLSDREARSSIRLGFGRYTMEAELVSACRSIAQAAEVQSPLSVRA</sequence>
<evidence type="ECO:0000256" key="1">
    <source>
        <dbReference type="ARBA" id="ARBA00001933"/>
    </source>
</evidence>
<dbReference type="GO" id="GO:0046872">
    <property type="term" value="F:metal ion binding"/>
    <property type="evidence" value="ECO:0007669"/>
    <property type="project" value="UniProtKB-KW"/>
</dbReference>
<evidence type="ECO:0000256" key="6">
    <source>
        <dbReference type="ARBA" id="ARBA00022723"/>
    </source>
</evidence>
<dbReference type="InterPro" id="IPR015424">
    <property type="entry name" value="PyrdxlP-dep_Trfase"/>
</dbReference>
<organism evidence="12 13">
    <name type="scientific">Sphingomonas ginkgonis</name>
    <dbReference type="NCBI Taxonomy" id="2315330"/>
    <lineage>
        <taxon>Bacteria</taxon>
        <taxon>Pseudomonadati</taxon>
        <taxon>Pseudomonadota</taxon>
        <taxon>Alphaproteobacteria</taxon>
        <taxon>Sphingomonadales</taxon>
        <taxon>Sphingomonadaceae</taxon>
        <taxon>Sphingomonas</taxon>
    </lineage>
</organism>
<dbReference type="EMBL" id="RWJF01000001">
    <property type="protein sequence ID" value="RST31052.1"/>
    <property type="molecule type" value="Genomic_DNA"/>
</dbReference>
<evidence type="ECO:0000256" key="5">
    <source>
        <dbReference type="ARBA" id="ARBA00022679"/>
    </source>
</evidence>
<reference evidence="12 13" key="1">
    <citation type="submission" date="2018-12" db="EMBL/GenBank/DDBJ databases">
        <title>Sphingomonas sp. HMF7854 Genome sequencing and assembly.</title>
        <authorList>
            <person name="Cha I."/>
            <person name="Kang H."/>
            <person name="Kim H."/>
            <person name="Kang J."/>
            <person name="Joh K."/>
        </authorList>
    </citation>
    <scope>NUCLEOTIDE SEQUENCE [LARGE SCALE GENOMIC DNA]</scope>
    <source>
        <strain evidence="12 13">HMF7854</strain>
    </source>
</reference>
<dbReference type="Gene3D" id="3.40.640.10">
    <property type="entry name" value="Type I PLP-dependent aspartate aminotransferase-like (Major domain)"/>
    <property type="match status" value="1"/>
</dbReference>
<keyword evidence="7" id="KW-0663">Pyridoxal phosphate</keyword>
<dbReference type="PANTHER" id="PTHR11601:SF34">
    <property type="entry name" value="CYSTEINE DESULFURASE"/>
    <property type="match status" value="1"/>
</dbReference>
<proteinExistence type="inferred from homology"/>
<keyword evidence="5" id="KW-0808">Transferase</keyword>
<dbReference type="InterPro" id="IPR015422">
    <property type="entry name" value="PyrdxlP-dep_Trfase_small"/>
</dbReference>
<evidence type="ECO:0000256" key="3">
    <source>
        <dbReference type="ARBA" id="ARBA00006490"/>
    </source>
</evidence>
<dbReference type="PIRSF" id="PIRSF005572">
    <property type="entry name" value="NifS"/>
    <property type="match status" value="1"/>
</dbReference>
<dbReference type="Gene3D" id="3.90.1150.10">
    <property type="entry name" value="Aspartate Aminotransferase, domain 1"/>
    <property type="match status" value="1"/>
</dbReference>
<protein>
    <recommendedName>
        <fullName evidence="4">Cysteine desulfurase</fullName>
    </recommendedName>
</protein>
<dbReference type="InterPro" id="IPR000192">
    <property type="entry name" value="Aminotrans_V_dom"/>
</dbReference>
<dbReference type="OrthoDB" id="9804366at2"/>
<gene>
    <name evidence="12" type="ORF">HMF7854_09530</name>
</gene>
<evidence type="ECO:0000256" key="8">
    <source>
        <dbReference type="ARBA" id="ARBA00023004"/>
    </source>
</evidence>